<feature type="compositionally biased region" description="Basic and acidic residues" evidence="5">
    <location>
        <begin position="533"/>
        <end position="554"/>
    </location>
</feature>
<dbReference type="Proteomes" id="UP000177622">
    <property type="component" value="Unassembled WGS sequence"/>
</dbReference>
<dbReference type="AlphaFoldDB" id="A0A1F5LLL5"/>
<dbReference type="Gene3D" id="3.30.40.10">
    <property type="entry name" value="Zinc/RING finger domain, C3HC4 (zinc finger)"/>
    <property type="match status" value="1"/>
</dbReference>
<gene>
    <name evidence="7" type="ORF">PENARI_c007G09249</name>
</gene>
<dbReference type="OrthoDB" id="1928087at2759"/>
<dbReference type="GO" id="GO:0006355">
    <property type="term" value="P:regulation of DNA-templated transcription"/>
    <property type="evidence" value="ECO:0007669"/>
    <property type="project" value="TreeGrafter"/>
</dbReference>
<dbReference type="InterPro" id="IPR001214">
    <property type="entry name" value="SET_dom"/>
</dbReference>
<feature type="region of interest" description="Disordered" evidence="5">
    <location>
        <begin position="88"/>
        <end position="198"/>
    </location>
</feature>
<feature type="compositionally biased region" description="Polar residues" evidence="5">
    <location>
        <begin position="186"/>
        <end position="197"/>
    </location>
</feature>
<dbReference type="InterPro" id="IPR013083">
    <property type="entry name" value="Znf_RING/FYVE/PHD"/>
</dbReference>
<sequence>MTDTSSLAITHATTDSYPVPAPPGSPAADGAVSDSAAPDEEEPYTIKCICSFEEDDGSTVFCEGCETWQHIICYYPDKKVPDVHNCVDCEPRPLDNRRATERQRLRRQREKSEDGDRKPRRPGPKTQRRRPKDTEVNGFGHQRSESSAREQPPAKKAKTSHRPSTSIGGLSGIPALPAESRKRRSSTSVAMSPTKSSELPIPLYSNEFLNLYDRDEDYDEIDSNLFVNVSLMRDTVSWLKDPEALARVTNGRPAEDTFQWSDAALDRSRWPSLAVDTITDPSTEISGKHPTYKIIKTQDSVRRDQVVGEITGKVGYFRDYCLDPSNRWSKLRHPEPFVFFSAHLPLYIDGRREGNKLRYIRRSCRPNVSLKIYITNDVEYHFCFVAKDDIPANSEITAMWYLDPEFHEATNGVVKQEAGDPEAASVCISNTLANFGTCACDLPLDECTMAKLDRRRRPKLDSVKPNGKRRKVKSKAVASPMETGRASTSRAGSETTKQDEDDPAADSRSTSGSTRGHPRSRDLSPAQPLPELSTRERRKIADAEKQFQQLEDRHVHPKKKKRSSGPSHSTQTGHFGTQRASGKSHLDTQSRSPTAVSPGIMARRNSNPPGQSHRRRRPVYVDAAVQVNRDNDSPPPRPARPIRPFISMTRRLLLRYDAENIRRAELTRQHLSSAGSDSVATFGTFESPGPSLLRSPVTVHDRSDAALASLSSPSTPAQGDLEMRDGSSARTDSLGPSNDPRKPPIPPPWPSTVAHNVLIPGARRRSDLRVSMPPPHAVNAPSAISPGSSTSLAFPLPHEISSPHAFMPSGHAPTPTPAKKKLSLGDYLIRRGTMTTSDKPAPAKKSPSAGHGSADRPHTPTQPELHDKPEPASSPNMPMKDAPESTPTHIPSISS</sequence>
<keyword evidence="4" id="KW-0156">Chromatin regulator</keyword>
<evidence type="ECO:0000256" key="1">
    <source>
        <dbReference type="ARBA" id="ARBA00022723"/>
    </source>
</evidence>
<comment type="caution">
    <text evidence="7">The sequence shown here is derived from an EMBL/GenBank/DDBJ whole genome shotgun (WGS) entry which is preliminary data.</text>
</comment>
<dbReference type="GO" id="GO:0006325">
    <property type="term" value="P:chromatin organization"/>
    <property type="evidence" value="ECO:0007669"/>
    <property type="project" value="UniProtKB-KW"/>
</dbReference>
<feature type="compositionally biased region" description="Basic and acidic residues" evidence="5">
    <location>
        <begin position="853"/>
        <end position="870"/>
    </location>
</feature>
<feature type="region of interest" description="Disordered" evidence="5">
    <location>
        <begin position="707"/>
        <end position="753"/>
    </location>
</feature>
<dbReference type="GO" id="GO:0070210">
    <property type="term" value="C:Rpd3L-Expanded complex"/>
    <property type="evidence" value="ECO:0007669"/>
    <property type="project" value="TreeGrafter"/>
</dbReference>
<evidence type="ECO:0000256" key="2">
    <source>
        <dbReference type="ARBA" id="ARBA00022771"/>
    </source>
</evidence>
<keyword evidence="3" id="KW-0862">Zinc</keyword>
<evidence type="ECO:0000259" key="6">
    <source>
        <dbReference type="PROSITE" id="PS50280"/>
    </source>
</evidence>
<feature type="compositionally biased region" description="Polar residues" evidence="5">
    <location>
        <begin position="485"/>
        <end position="495"/>
    </location>
</feature>
<dbReference type="InterPro" id="IPR011011">
    <property type="entry name" value="Znf_FYVE_PHD"/>
</dbReference>
<dbReference type="Gene3D" id="2.170.270.10">
    <property type="entry name" value="SET domain"/>
    <property type="match status" value="1"/>
</dbReference>
<dbReference type="GO" id="GO:0034967">
    <property type="term" value="C:Set3 complex"/>
    <property type="evidence" value="ECO:0007669"/>
    <property type="project" value="TreeGrafter"/>
</dbReference>
<organism evidence="7 8">
    <name type="scientific">Penicillium arizonense</name>
    <dbReference type="NCBI Taxonomy" id="1835702"/>
    <lineage>
        <taxon>Eukaryota</taxon>
        <taxon>Fungi</taxon>
        <taxon>Dikarya</taxon>
        <taxon>Ascomycota</taxon>
        <taxon>Pezizomycotina</taxon>
        <taxon>Eurotiomycetes</taxon>
        <taxon>Eurotiomycetidae</taxon>
        <taxon>Eurotiales</taxon>
        <taxon>Aspergillaceae</taxon>
        <taxon>Penicillium</taxon>
    </lineage>
</organism>
<dbReference type="InterPro" id="IPR001965">
    <property type="entry name" value="Znf_PHD"/>
</dbReference>
<name>A0A1F5LLL5_PENAI</name>
<feature type="compositionally biased region" description="Basic residues" evidence="5">
    <location>
        <begin position="118"/>
        <end position="131"/>
    </location>
</feature>
<reference evidence="7 8" key="1">
    <citation type="journal article" date="2016" name="Sci. Rep.">
        <title>Penicillium arizonense, a new, genome sequenced fungal species, reveals a high chemical diversity in secreted metabolites.</title>
        <authorList>
            <person name="Grijseels S."/>
            <person name="Nielsen J.C."/>
            <person name="Randelovic M."/>
            <person name="Nielsen J."/>
            <person name="Nielsen K.F."/>
            <person name="Workman M."/>
            <person name="Frisvad J.C."/>
        </authorList>
    </citation>
    <scope>NUCLEOTIDE SEQUENCE [LARGE SCALE GENOMIC DNA]</scope>
    <source>
        <strain evidence="7 8">CBS 141311</strain>
    </source>
</reference>
<dbReference type="PROSITE" id="PS50280">
    <property type="entry name" value="SET"/>
    <property type="match status" value="1"/>
</dbReference>
<dbReference type="InterPro" id="IPR046341">
    <property type="entry name" value="SET_dom_sf"/>
</dbReference>
<proteinExistence type="predicted"/>
<dbReference type="STRING" id="1835702.A0A1F5LLL5"/>
<feature type="region of interest" description="Disordered" evidence="5">
    <location>
        <begin position="1"/>
        <end position="38"/>
    </location>
</feature>
<dbReference type="RefSeq" id="XP_022489433.1">
    <property type="nucleotide sequence ID" value="XM_022631106.1"/>
</dbReference>
<evidence type="ECO:0000256" key="4">
    <source>
        <dbReference type="ARBA" id="ARBA00022853"/>
    </source>
</evidence>
<dbReference type="GO" id="GO:0008270">
    <property type="term" value="F:zinc ion binding"/>
    <property type="evidence" value="ECO:0007669"/>
    <property type="project" value="UniProtKB-KW"/>
</dbReference>
<feature type="compositionally biased region" description="Polar residues" evidence="5">
    <location>
        <begin position="1"/>
        <end position="16"/>
    </location>
</feature>
<dbReference type="GeneID" id="34575840"/>
<keyword evidence="1" id="KW-0479">Metal-binding</keyword>
<feature type="region of interest" description="Disordered" evidence="5">
    <location>
        <begin position="458"/>
        <end position="618"/>
    </location>
</feature>
<feature type="region of interest" description="Disordered" evidence="5">
    <location>
        <begin position="767"/>
        <end position="895"/>
    </location>
</feature>
<feature type="compositionally biased region" description="Polar residues" evidence="5">
    <location>
        <begin position="885"/>
        <end position="895"/>
    </location>
</feature>
<evidence type="ECO:0000313" key="7">
    <source>
        <dbReference type="EMBL" id="OGE53996.1"/>
    </source>
</evidence>
<feature type="compositionally biased region" description="Polar residues" evidence="5">
    <location>
        <begin position="564"/>
        <end position="595"/>
    </location>
</feature>
<dbReference type="PANTHER" id="PTHR46462:SF3">
    <property type="entry name" value="UPSET, ISOFORM A"/>
    <property type="match status" value="1"/>
</dbReference>
<evidence type="ECO:0000313" key="8">
    <source>
        <dbReference type="Proteomes" id="UP000177622"/>
    </source>
</evidence>
<dbReference type="SUPFAM" id="SSF57903">
    <property type="entry name" value="FYVE/PHD zinc finger"/>
    <property type="match status" value="1"/>
</dbReference>
<feature type="compositionally biased region" description="Low complexity" evidence="5">
    <location>
        <begin position="707"/>
        <end position="717"/>
    </location>
</feature>
<dbReference type="SUPFAM" id="SSF82199">
    <property type="entry name" value="SET domain"/>
    <property type="match status" value="1"/>
</dbReference>
<evidence type="ECO:0000256" key="5">
    <source>
        <dbReference type="SAM" id="MobiDB-lite"/>
    </source>
</evidence>
<feature type="domain" description="SET" evidence="6">
    <location>
        <begin position="271"/>
        <end position="401"/>
    </location>
</feature>
<dbReference type="SMART" id="SM00317">
    <property type="entry name" value="SET"/>
    <property type="match status" value="1"/>
</dbReference>
<protein>
    <recommendedName>
        <fullName evidence="6">SET domain-containing protein</fullName>
    </recommendedName>
</protein>
<dbReference type="Pfam" id="PF00856">
    <property type="entry name" value="SET"/>
    <property type="match status" value="1"/>
</dbReference>
<keyword evidence="2" id="KW-0863">Zinc-finger</keyword>
<evidence type="ECO:0000256" key="3">
    <source>
        <dbReference type="ARBA" id="ARBA00022833"/>
    </source>
</evidence>
<keyword evidence="8" id="KW-1185">Reference proteome</keyword>
<feature type="compositionally biased region" description="Basic and acidic residues" evidence="5">
    <location>
        <begin position="88"/>
        <end position="103"/>
    </location>
</feature>
<dbReference type="SMART" id="SM00249">
    <property type="entry name" value="PHD"/>
    <property type="match status" value="1"/>
</dbReference>
<dbReference type="PANTHER" id="PTHR46462">
    <property type="entry name" value="UPSET, ISOFORM A"/>
    <property type="match status" value="1"/>
</dbReference>
<dbReference type="EMBL" id="LXJU01000007">
    <property type="protein sequence ID" value="OGE53996.1"/>
    <property type="molecule type" value="Genomic_DNA"/>
</dbReference>
<accession>A0A1F5LLL5</accession>